<comment type="cofactor">
    <cofactor evidence="1">
        <name>FMN</name>
        <dbReference type="ChEBI" id="CHEBI:58210"/>
    </cofactor>
</comment>
<dbReference type="Gene3D" id="3.20.20.70">
    <property type="entry name" value="Aldolase class I"/>
    <property type="match status" value="1"/>
</dbReference>
<evidence type="ECO:0000259" key="11">
    <source>
        <dbReference type="Pfam" id="PF07992"/>
    </source>
</evidence>
<evidence type="ECO:0000256" key="2">
    <source>
        <dbReference type="ARBA" id="ARBA00001966"/>
    </source>
</evidence>
<dbReference type="PANTHER" id="PTHR42917:SF2">
    <property type="entry name" value="2,4-DIENOYL-COA REDUCTASE [(2E)-ENOYL-COA-PRODUCING]"/>
    <property type="match status" value="1"/>
</dbReference>
<evidence type="ECO:0000256" key="8">
    <source>
        <dbReference type="ARBA" id="ARBA00023004"/>
    </source>
</evidence>
<dbReference type="EMBL" id="ATBP01000100">
    <property type="protein sequence ID" value="ETR72920.1"/>
    <property type="molecule type" value="Genomic_DNA"/>
</dbReference>
<evidence type="ECO:0000256" key="1">
    <source>
        <dbReference type="ARBA" id="ARBA00001917"/>
    </source>
</evidence>
<dbReference type="GO" id="GO:0010181">
    <property type="term" value="F:FMN binding"/>
    <property type="evidence" value="ECO:0007669"/>
    <property type="project" value="InterPro"/>
</dbReference>
<dbReference type="InterPro" id="IPR013785">
    <property type="entry name" value="Aldolase_TIM"/>
</dbReference>
<dbReference type="Gene3D" id="3.50.50.60">
    <property type="entry name" value="FAD/NAD(P)-binding domain"/>
    <property type="match status" value="1"/>
</dbReference>
<keyword evidence="4" id="KW-0285">Flavoprotein</keyword>
<feature type="domain" description="NADH:flavin oxidoreductase/NADH oxidase N-terminal" evidence="10">
    <location>
        <begin position="11"/>
        <end position="378"/>
    </location>
</feature>
<evidence type="ECO:0000256" key="6">
    <source>
        <dbReference type="ARBA" id="ARBA00022723"/>
    </source>
</evidence>
<dbReference type="Pfam" id="PF00724">
    <property type="entry name" value="Oxidored_FMN"/>
    <property type="match status" value="1"/>
</dbReference>
<keyword evidence="7" id="KW-0560">Oxidoreductase</keyword>
<proteinExistence type="inferred from homology"/>
<gene>
    <name evidence="12" type="ORF">OMM_01337</name>
</gene>
<dbReference type="PRINTS" id="PR00368">
    <property type="entry name" value="FADPNR"/>
</dbReference>
<name>A0A1V1PDN7_9BACT</name>
<evidence type="ECO:0000256" key="4">
    <source>
        <dbReference type="ARBA" id="ARBA00022630"/>
    </source>
</evidence>
<protein>
    <submittedName>
        <fullName evidence="12">NADH:flavin oxidoreductase/NADH oxidase</fullName>
    </submittedName>
</protein>
<keyword evidence="8" id="KW-0408">Iron</keyword>
<evidence type="ECO:0000259" key="10">
    <source>
        <dbReference type="Pfam" id="PF00724"/>
    </source>
</evidence>
<dbReference type="Pfam" id="PF07992">
    <property type="entry name" value="Pyr_redox_2"/>
    <property type="match status" value="1"/>
</dbReference>
<dbReference type="SUPFAM" id="SSF51905">
    <property type="entry name" value="FAD/NAD(P)-binding domain"/>
    <property type="match status" value="1"/>
</dbReference>
<comment type="cofactor">
    <cofactor evidence="2">
        <name>[4Fe-4S] cluster</name>
        <dbReference type="ChEBI" id="CHEBI:49883"/>
    </cofactor>
</comment>
<feature type="domain" description="FAD/NAD(P)-binding" evidence="11">
    <location>
        <begin position="429"/>
        <end position="655"/>
    </location>
</feature>
<dbReference type="GO" id="GO:0016491">
    <property type="term" value="F:oxidoreductase activity"/>
    <property type="evidence" value="ECO:0007669"/>
    <property type="project" value="UniProtKB-KW"/>
</dbReference>
<dbReference type="CDD" id="cd02803">
    <property type="entry name" value="OYE_like_FMN_family"/>
    <property type="match status" value="1"/>
</dbReference>
<reference evidence="13" key="1">
    <citation type="submission" date="2012-11" db="EMBL/GenBank/DDBJ databases">
        <authorList>
            <person name="Lucero-Rivera Y.E."/>
            <person name="Tovar-Ramirez D."/>
        </authorList>
    </citation>
    <scope>NUCLEOTIDE SEQUENCE [LARGE SCALE GENOMIC DNA]</scope>
    <source>
        <strain evidence="13">Araruama</strain>
    </source>
</reference>
<dbReference type="InterPro" id="IPR001155">
    <property type="entry name" value="OxRdtase_FMN_N"/>
</dbReference>
<keyword evidence="9" id="KW-0411">Iron-sulfur</keyword>
<dbReference type="SUPFAM" id="SSF51395">
    <property type="entry name" value="FMN-linked oxidoreductases"/>
    <property type="match status" value="1"/>
</dbReference>
<comment type="caution">
    <text evidence="12">The sequence shown here is derived from an EMBL/GenBank/DDBJ whole genome shotgun (WGS) entry which is preliminary data.</text>
</comment>
<evidence type="ECO:0000256" key="3">
    <source>
        <dbReference type="ARBA" id="ARBA00011048"/>
    </source>
</evidence>
<evidence type="ECO:0000313" key="13">
    <source>
        <dbReference type="Proteomes" id="UP000189670"/>
    </source>
</evidence>
<sequence length="692" mass="76298">MKYKHLLSKGQIGTMSLKNRLVLPPLEVGMANFDGTPSEQLISYYLERAKNDVGLICTGITRVNEIHGATLPRQLSMSSDQHIPPFSRMVEKIHQYDTKIVCQLHHPGRQSLSLMIGFWPWIQAIGRLWPGFWHFFPKFVPSGTWMVDNIWGPSVVAPSPIPCTQCKQRTRGLTVSEIKSLTKDFINAAVRVKASGADGVQLHAAHGYLIQQFLSPRTNKRNDEYGGSLENRMKFLLDMIKGIKQVCGANFPVLVRLAVDEYYWAIGEKDQGIVLAEGIQMAKAIENAGADAIDVTSGTYETMNYWLEPTSFEPGWRKNLASTIKSNVNIPVIAANLIRSPQQAEKQLQEGTQDFAALGRQLLADPQWLTKARDGREHDIIRCICCLYCIESLNENAALGEPLGCSVNPSLGREAFMNQLPGNGNGRIVVIIGAGPAGLMASTILGQRQFKPIVFEQNDCVGGQLQLANKPPKKEKINWCFQDMYTQAKKAGAEFRFQTKPSVSDIKKINPYAILVATGGIPIIPEIKGIDLPHVIPFVDVLSGAMDIKNKTVAIIGSGMSGLETAEKLAENGNQLKIIEMLDQIAPGVYHQNTTDVMSRLNACNPDCVTGHKLIEICNNHIVLQNTHTQKNVIYDVDTVVIAVGMKPNNAMYTELKEHFDKVFLMGDARKVGRIATATSDGFNVATAPPLN</sequence>
<dbReference type="InterPro" id="IPR036188">
    <property type="entry name" value="FAD/NAD-bd_sf"/>
</dbReference>
<dbReference type="PRINTS" id="PR00469">
    <property type="entry name" value="PNDRDTASEII"/>
</dbReference>
<evidence type="ECO:0000256" key="9">
    <source>
        <dbReference type="ARBA" id="ARBA00023014"/>
    </source>
</evidence>
<dbReference type="AlphaFoldDB" id="A0A1V1PDN7"/>
<accession>A0A1V1PDN7</accession>
<dbReference type="GO" id="GO:0051536">
    <property type="term" value="F:iron-sulfur cluster binding"/>
    <property type="evidence" value="ECO:0007669"/>
    <property type="project" value="UniProtKB-KW"/>
</dbReference>
<dbReference type="InterPro" id="IPR051793">
    <property type="entry name" value="NADH:flavin_oxidoreductase"/>
</dbReference>
<dbReference type="GO" id="GO:0046872">
    <property type="term" value="F:metal ion binding"/>
    <property type="evidence" value="ECO:0007669"/>
    <property type="project" value="UniProtKB-KW"/>
</dbReference>
<dbReference type="InterPro" id="IPR023753">
    <property type="entry name" value="FAD/NAD-binding_dom"/>
</dbReference>
<keyword evidence="5" id="KW-0288">FMN</keyword>
<dbReference type="Gene3D" id="3.40.50.720">
    <property type="entry name" value="NAD(P)-binding Rossmann-like Domain"/>
    <property type="match status" value="1"/>
</dbReference>
<evidence type="ECO:0000256" key="7">
    <source>
        <dbReference type="ARBA" id="ARBA00023002"/>
    </source>
</evidence>
<evidence type="ECO:0000256" key="5">
    <source>
        <dbReference type="ARBA" id="ARBA00022643"/>
    </source>
</evidence>
<dbReference type="PANTHER" id="PTHR42917">
    <property type="entry name" value="2,4-DIENOYL-COA REDUCTASE"/>
    <property type="match status" value="1"/>
</dbReference>
<evidence type="ECO:0000313" key="12">
    <source>
        <dbReference type="EMBL" id="ETR72920.1"/>
    </source>
</evidence>
<keyword evidence="6" id="KW-0479">Metal-binding</keyword>
<organism evidence="12 13">
    <name type="scientific">Candidatus Magnetoglobus multicellularis str. Araruama</name>
    <dbReference type="NCBI Taxonomy" id="890399"/>
    <lineage>
        <taxon>Bacteria</taxon>
        <taxon>Pseudomonadati</taxon>
        <taxon>Thermodesulfobacteriota</taxon>
        <taxon>Desulfobacteria</taxon>
        <taxon>Desulfobacterales</taxon>
        <taxon>Desulfobacteraceae</taxon>
        <taxon>Candidatus Magnetoglobus</taxon>
    </lineage>
</organism>
<comment type="similarity">
    <text evidence="3">In the N-terminal section; belongs to the NADH:flavin oxidoreductase/NADH oxidase family.</text>
</comment>
<dbReference type="Proteomes" id="UP000189670">
    <property type="component" value="Unassembled WGS sequence"/>
</dbReference>